<proteinExistence type="predicted"/>
<dbReference type="KEGG" id="crf:FRC0190_02072"/>
<accession>A0A6I8MIN6</accession>
<organism evidence="1 2">
    <name type="scientific">Corynebacterium rouxii</name>
    <dbReference type="NCBI Taxonomy" id="2719119"/>
    <lineage>
        <taxon>Bacteria</taxon>
        <taxon>Bacillati</taxon>
        <taxon>Actinomycetota</taxon>
        <taxon>Actinomycetes</taxon>
        <taxon>Mycobacteriales</taxon>
        <taxon>Corynebacteriaceae</taxon>
        <taxon>Corynebacterium</taxon>
    </lineage>
</organism>
<reference evidence="1 2" key="1">
    <citation type="submission" date="2019-11" db="EMBL/GenBank/DDBJ databases">
        <authorList>
            <person name="Brisse S."/>
        </authorList>
    </citation>
    <scope>NUCLEOTIDE SEQUENCE [LARGE SCALE GENOMIC DNA]</scope>
    <source>
        <strain evidence="1">FRC0190</strain>
    </source>
</reference>
<protein>
    <submittedName>
        <fullName evidence="1">Uncharacterized protein</fullName>
    </submittedName>
</protein>
<dbReference type="EMBL" id="LR738855">
    <property type="protein sequence ID" value="VZH86138.1"/>
    <property type="molecule type" value="Genomic_DNA"/>
</dbReference>
<gene>
    <name evidence="1" type="ORF">FRC0190_02072</name>
</gene>
<sequence length="41" mass="4561">MDTLKTISEFVSSGTMGQVMSMLKVFVKMVEMIAKMAAIFK</sequence>
<name>A0A6I8MIN6_9CORY</name>
<dbReference type="AlphaFoldDB" id="A0A6I8MIN6"/>
<dbReference type="RefSeq" id="WP_269472949.1">
    <property type="nucleotide sequence ID" value="NZ_LR738855.1"/>
</dbReference>
<evidence type="ECO:0000313" key="2">
    <source>
        <dbReference type="Proteomes" id="UP000423525"/>
    </source>
</evidence>
<evidence type="ECO:0000313" key="1">
    <source>
        <dbReference type="EMBL" id="VZH86138.1"/>
    </source>
</evidence>
<dbReference type="Proteomes" id="UP000423525">
    <property type="component" value="Chromosome"/>
</dbReference>